<dbReference type="EC" id="3.1.3.48" evidence="2"/>
<dbReference type="KEGG" id="egl:EGR_07162"/>
<evidence type="ECO:0000256" key="2">
    <source>
        <dbReference type="ARBA" id="ARBA00013064"/>
    </source>
</evidence>
<dbReference type="InterPro" id="IPR020422">
    <property type="entry name" value="TYR_PHOSPHATASE_DUAL_dom"/>
</dbReference>
<feature type="domain" description="Tyrosine-protein phosphatase" evidence="5">
    <location>
        <begin position="73"/>
        <end position="217"/>
    </location>
</feature>
<dbReference type="STRING" id="6210.W6UA90"/>
<dbReference type="InterPro" id="IPR016130">
    <property type="entry name" value="Tyr_Pase_AS"/>
</dbReference>
<dbReference type="GO" id="GO:0005737">
    <property type="term" value="C:cytoplasm"/>
    <property type="evidence" value="ECO:0007669"/>
    <property type="project" value="TreeGrafter"/>
</dbReference>
<dbReference type="AlphaFoldDB" id="W6UA90"/>
<evidence type="ECO:0000259" key="6">
    <source>
        <dbReference type="PROSITE" id="PS50056"/>
    </source>
</evidence>
<proteinExistence type="inferred from homology"/>
<comment type="similarity">
    <text evidence="1">Belongs to the protein-tyrosine phosphatase family. Non-receptor class dual specificity subfamily.</text>
</comment>
<dbReference type="GO" id="GO:0043409">
    <property type="term" value="P:negative regulation of MAPK cascade"/>
    <property type="evidence" value="ECO:0007669"/>
    <property type="project" value="TreeGrafter"/>
</dbReference>
<keyword evidence="4" id="KW-0904">Protein phosphatase</keyword>
<organism evidence="7 8">
    <name type="scientific">Echinococcus granulosus</name>
    <name type="common">Hydatid tapeworm</name>
    <dbReference type="NCBI Taxonomy" id="6210"/>
    <lineage>
        <taxon>Eukaryota</taxon>
        <taxon>Metazoa</taxon>
        <taxon>Spiralia</taxon>
        <taxon>Lophotrochozoa</taxon>
        <taxon>Platyhelminthes</taxon>
        <taxon>Cestoda</taxon>
        <taxon>Eucestoda</taxon>
        <taxon>Cyclophyllidea</taxon>
        <taxon>Taeniidae</taxon>
        <taxon>Echinococcus</taxon>
        <taxon>Echinococcus granulosus group</taxon>
    </lineage>
</organism>
<dbReference type="GO" id="GO:0033550">
    <property type="term" value="F:MAP kinase tyrosine phosphatase activity"/>
    <property type="evidence" value="ECO:0007669"/>
    <property type="project" value="TreeGrafter"/>
</dbReference>
<accession>W6UA90</accession>
<keyword evidence="8" id="KW-1185">Reference proteome</keyword>
<name>W6UA90_ECHGR</name>
<dbReference type="PROSITE" id="PS00383">
    <property type="entry name" value="TYR_PHOSPHATASE_1"/>
    <property type="match status" value="1"/>
</dbReference>
<dbReference type="PRINTS" id="PR01908">
    <property type="entry name" value="ADSPHPHTASE"/>
</dbReference>
<evidence type="ECO:0000259" key="5">
    <source>
        <dbReference type="PROSITE" id="PS50054"/>
    </source>
</evidence>
<dbReference type="PROSITE" id="PS50054">
    <property type="entry name" value="TYR_PHOSPHATASE_DUAL"/>
    <property type="match status" value="1"/>
</dbReference>
<dbReference type="EMBL" id="APAU02000071">
    <property type="protein sequence ID" value="EUB57970.1"/>
    <property type="molecule type" value="Genomic_DNA"/>
</dbReference>
<protein>
    <recommendedName>
        <fullName evidence="2">protein-tyrosine-phosphatase</fullName>
        <ecNumber evidence="2">3.1.3.48</ecNumber>
    </recommendedName>
</protein>
<dbReference type="SUPFAM" id="SSF52799">
    <property type="entry name" value="(Phosphotyrosine protein) phosphatases II"/>
    <property type="match status" value="1"/>
</dbReference>
<dbReference type="Gene3D" id="3.90.190.10">
    <property type="entry name" value="Protein tyrosine phosphatase superfamily"/>
    <property type="match status" value="1"/>
</dbReference>
<reference evidence="7 8" key="1">
    <citation type="journal article" date="2013" name="Nat. Genet.">
        <title>The genome of the hydatid tapeworm Echinococcus granulosus.</title>
        <authorList>
            <person name="Zheng H."/>
            <person name="Zhang W."/>
            <person name="Zhang L."/>
            <person name="Zhang Z."/>
            <person name="Li J."/>
            <person name="Lu G."/>
            <person name="Zhu Y."/>
            <person name="Wang Y."/>
            <person name="Huang Y."/>
            <person name="Liu J."/>
            <person name="Kang H."/>
            <person name="Chen J."/>
            <person name="Wang L."/>
            <person name="Chen A."/>
            <person name="Yu S."/>
            <person name="Gao Z."/>
            <person name="Jin L."/>
            <person name="Gu W."/>
            <person name="Wang Z."/>
            <person name="Zhao L."/>
            <person name="Shi B."/>
            <person name="Wen H."/>
            <person name="Lin R."/>
            <person name="Jones M.K."/>
            <person name="Brejova B."/>
            <person name="Vinar T."/>
            <person name="Zhao G."/>
            <person name="McManus D.P."/>
            <person name="Chen Z."/>
            <person name="Zhou Y."/>
            <person name="Wang S."/>
        </authorList>
    </citation>
    <scope>NUCLEOTIDE SEQUENCE [LARGE SCALE GENOMIC DNA]</scope>
</reference>
<dbReference type="PROSITE" id="PS50056">
    <property type="entry name" value="TYR_PHOSPHATASE_2"/>
    <property type="match status" value="1"/>
</dbReference>
<evidence type="ECO:0000256" key="4">
    <source>
        <dbReference type="ARBA" id="ARBA00022912"/>
    </source>
</evidence>
<dbReference type="InterPro" id="IPR029021">
    <property type="entry name" value="Prot-tyrosine_phosphatase-like"/>
</dbReference>
<dbReference type="OrthoDB" id="165342at2759"/>
<dbReference type="Pfam" id="PF00782">
    <property type="entry name" value="DSPc"/>
    <property type="match status" value="1"/>
</dbReference>
<dbReference type="OMA" id="HTHLYCY"/>
<feature type="domain" description="Tyrosine specific protein phosphatases" evidence="6">
    <location>
        <begin position="138"/>
        <end position="198"/>
    </location>
</feature>
<dbReference type="CTD" id="36342877"/>
<dbReference type="Proteomes" id="UP000019149">
    <property type="component" value="Unassembled WGS sequence"/>
</dbReference>
<keyword evidence="3" id="KW-0378">Hydrolase</keyword>
<dbReference type="SMART" id="SM00195">
    <property type="entry name" value="DSPc"/>
    <property type="match status" value="1"/>
</dbReference>
<evidence type="ECO:0000313" key="7">
    <source>
        <dbReference type="EMBL" id="EUB57970.1"/>
    </source>
</evidence>
<dbReference type="PANTHER" id="PTHR10159">
    <property type="entry name" value="DUAL SPECIFICITY PROTEIN PHOSPHATASE"/>
    <property type="match status" value="1"/>
</dbReference>
<comment type="caution">
    <text evidence="7">The sequence shown here is derived from an EMBL/GenBank/DDBJ whole genome shotgun (WGS) entry which is preliminary data.</text>
</comment>
<evidence type="ECO:0000256" key="1">
    <source>
        <dbReference type="ARBA" id="ARBA00008601"/>
    </source>
</evidence>
<dbReference type="CDD" id="cd14498">
    <property type="entry name" value="DSP"/>
    <property type="match status" value="1"/>
</dbReference>
<dbReference type="GeneID" id="36342877"/>
<gene>
    <name evidence="7" type="ORF">EGR_07162</name>
</gene>
<dbReference type="GO" id="GO:0008330">
    <property type="term" value="F:protein tyrosine/threonine phosphatase activity"/>
    <property type="evidence" value="ECO:0007669"/>
    <property type="project" value="TreeGrafter"/>
</dbReference>
<evidence type="ECO:0000256" key="3">
    <source>
        <dbReference type="ARBA" id="ARBA00022801"/>
    </source>
</evidence>
<dbReference type="InterPro" id="IPR000340">
    <property type="entry name" value="Dual-sp_phosphatase_cat-dom"/>
</dbReference>
<sequence>MNQHQIGAKLLAVAWEPRLLFPLSLSGAVESVKITQKERSLRERCCERLQKLNPILRFSDSKCFSYRSPFVDPPVSEILEFLFLGNARDSRDAQMMEERSITHVINATYEQPNFFEGGGKIEYLRVPVDDNNQADLMPYFRPAIEFIDAAMRAGGRVLVHCQAGVSRSPSLVIAYLVVHSSLSVIEAFTLANHLRSAVGPSLHFLGQVEKFCASLRLEFECYSTVSADRYVRDMIDRRWRDFQRSSSPSPSPLIPSSNYRCHFPNFVTLW</sequence>
<dbReference type="GO" id="GO:0017017">
    <property type="term" value="F:MAP kinase tyrosine/serine/threonine phosphatase activity"/>
    <property type="evidence" value="ECO:0007669"/>
    <property type="project" value="TreeGrafter"/>
</dbReference>
<dbReference type="InterPro" id="IPR000387">
    <property type="entry name" value="Tyr_Pase_dom"/>
</dbReference>
<dbReference type="PANTHER" id="PTHR10159:SF519">
    <property type="entry name" value="DUAL SPECIFICITY PROTEIN PHOSPHATASE MPK3"/>
    <property type="match status" value="1"/>
</dbReference>
<dbReference type="RefSeq" id="XP_024349166.1">
    <property type="nucleotide sequence ID" value="XM_024496411.1"/>
</dbReference>
<evidence type="ECO:0000313" key="8">
    <source>
        <dbReference type="Proteomes" id="UP000019149"/>
    </source>
</evidence>